<sequence length="111" mass="12251">MNDDLELIHGSGNVYRDFGRSNAGLEQARAITAAKIISLLDARQWSIREAVRITGASYSELSRIRKAQLRRFTLDRMIAILGKLDDDVEVTVTFASRKRGISDGLSTGIIG</sequence>
<dbReference type="Pfam" id="PF13744">
    <property type="entry name" value="HTH_37"/>
    <property type="match status" value="1"/>
</dbReference>
<proteinExistence type="predicted"/>
<keyword evidence="3" id="KW-1185">Reference proteome</keyword>
<gene>
    <name evidence="2" type="ORF">CXB77_04645</name>
</gene>
<organism evidence="2 3">
    <name type="scientific">Chromatium okenii</name>
    <dbReference type="NCBI Taxonomy" id="61644"/>
    <lineage>
        <taxon>Bacteria</taxon>
        <taxon>Pseudomonadati</taxon>
        <taxon>Pseudomonadota</taxon>
        <taxon>Gammaproteobacteria</taxon>
        <taxon>Chromatiales</taxon>
        <taxon>Chromatiaceae</taxon>
        <taxon>Chromatium</taxon>
    </lineage>
</organism>
<accession>A0A2S7XU11</accession>
<dbReference type="RefSeq" id="WP_105072986.1">
    <property type="nucleotide sequence ID" value="NZ_PPGH01000021.1"/>
</dbReference>
<dbReference type="Gene3D" id="1.10.260.40">
    <property type="entry name" value="lambda repressor-like DNA-binding domains"/>
    <property type="match status" value="1"/>
</dbReference>
<dbReference type="AlphaFoldDB" id="A0A2S7XU11"/>
<dbReference type="InterPro" id="IPR010982">
    <property type="entry name" value="Lambda_DNA-bd_dom_sf"/>
</dbReference>
<name>A0A2S7XU11_9GAMM</name>
<evidence type="ECO:0000313" key="2">
    <source>
        <dbReference type="EMBL" id="PQJ96978.1"/>
    </source>
</evidence>
<reference evidence="2 3" key="1">
    <citation type="submission" date="2018-01" db="EMBL/GenBank/DDBJ databases">
        <title>The complete genome sequence of Chromatium okenii LaCa, a purple sulfur bacterium with a turbulent life.</title>
        <authorList>
            <person name="Luedin S.M."/>
            <person name="Liechti N."/>
            <person name="Storelli N."/>
            <person name="Danza F."/>
            <person name="Wittwer M."/>
            <person name="Pothier J.F."/>
            <person name="Tonolla M.A."/>
        </authorList>
    </citation>
    <scope>NUCLEOTIDE SEQUENCE [LARGE SCALE GENOMIC DNA]</scope>
    <source>
        <strain evidence="2 3">LaCa</strain>
    </source>
</reference>
<evidence type="ECO:0000259" key="1">
    <source>
        <dbReference type="Pfam" id="PF13744"/>
    </source>
</evidence>
<comment type="caution">
    <text evidence="2">The sequence shown here is derived from an EMBL/GenBank/DDBJ whole genome shotgun (WGS) entry which is preliminary data.</text>
</comment>
<protein>
    <submittedName>
        <fullName evidence="2">XRE family transcriptional regulator</fullName>
    </submittedName>
</protein>
<dbReference type="Proteomes" id="UP000239936">
    <property type="component" value="Unassembled WGS sequence"/>
</dbReference>
<dbReference type="SUPFAM" id="SSF47413">
    <property type="entry name" value="lambda repressor-like DNA-binding domains"/>
    <property type="match status" value="1"/>
</dbReference>
<dbReference type="GO" id="GO:0003677">
    <property type="term" value="F:DNA binding"/>
    <property type="evidence" value="ECO:0007669"/>
    <property type="project" value="InterPro"/>
</dbReference>
<dbReference type="InterPro" id="IPR039554">
    <property type="entry name" value="HigA2-like_HTH"/>
</dbReference>
<evidence type="ECO:0000313" key="3">
    <source>
        <dbReference type="Proteomes" id="UP000239936"/>
    </source>
</evidence>
<feature type="domain" description="HigA2-like helix-turn-helix" evidence="1">
    <location>
        <begin position="14"/>
        <end position="92"/>
    </location>
</feature>
<dbReference type="OrthoDB" id="129377at2"/>
<dbReference type="EMBL" id="PPGH01000021">
    <property type="protein sequence ID" value="PQJ96978.1"/>
    <property type="molecule type" value="Genomic_DNA"/>
</dbReference>